<keyword evidence="8" id="KW-1185">Reference proteome</keyword>
<feature type="transmembrane region" description="Helical" evidence="6">
    <location>
        <begin position="58"/>
        <end position="87"/>
    </location>
</feature>
<feature type="region of interest" description="Disordered" evidence="5">
    <location>
        <begin position="297"/>
        <end position="362"/>
    </location>
</feature>
<comment type="caution">
    <text evidence="7">The sequence shown here is derived from an EMBL/GenBank/DDBJ whole genome shotgun (WGS) entry which is preliminary data.</text>
</comment>
<gene>
    <name evidence="7" type="ORF">A7U60_g2376</name>
</gene>
<dbReference type="InterPro" id="IPR035952">
    <property type="entry name" value="Rhomboid-like_sf"/>
</dbReference>
<comment type="subcellular location">
    <subcellularLocation>
        <location evidence="1">Membrane</location>
        <topology evidence="1">Multi-pass membrane protein</topology>
    </subcellularLocation>
</comment>
<accession>A0A9Q5I2I8</accession>
<dbReference type="GO" id="GO:0016020">
    <property type="term" value="C:membrane"/>
    <property type="evidence" value="ECO:0007669"/>
    <property type="project" value="UniProtKB-SubCell"/>
</dbReference>
<organism evidence="7 8">
    <name type="scientific">Sanghuangporus baumii</name>
    <name type="common">Phellinus baumii</name>
    <dbReference type="NCBI Taxonomy" id="108892"/>
    <lineage>
        <taxon>Eukaryota</taxon>
        <taxon>Fungi</taxon>
        <taxon>Dikarya</taxon>
        <taxon>Basidiomycota</taxon>
        <taxon>Agaricomycotina</taxon>
        <taxon>Agaricomycetes</taxon>
        <taxon>Hymenochaetales</taxon>
        <taxon>Hymenochaetaceae</taxon>
        <taxon>Sanghuangporus</taxon>
    </lineage>
</organism>
<reference evidence="7" key="1">
    <citation type="submission" date="2016-06" db="EMBL/GenBank/DDBJ databases">
        <title>Draft Genome sequence of the fungus Inonotus baumii.</title>
        <authorList>
            <person name="Zhu H."/>
            <person name="Lin W."/>
        </authorList>
    </citation>
    <scope>NUCLEOTIDE SEQUENCE</scope>
    <source>
        <strain evidence="7">821</strain>
    </source>
</reference>
<dbReference type="GO" id="GO:0006890">
    <property type="term" value="P:retrograde vesicle-mediated transport, Golgi to endoplasmic reticulum"/>
    <property type="evidence" value="ECO:0007669"/>
    <property type="project" value="InterPro"/>
</dbReference>
<name>A0A9Q5I2I8_SANBA</name>
<dbReference type="PANTHER" id="PTHR13377">
    <property type="entry name" value="PLACENTAL PROTEIN 6"/>
    <property type="match status" value="1"/>
</dbReference>
<dbReference type="Proteomes" id="UP000757232">
    <property type="component" value="Unassembled WGS sequence"/>
</dbReference>
<dbReference type="OrthoDB" id="46189at2759"/>
<evidence type="ECO:0000256" key="2">
    <source>
        <dbReference type="ARBA" id="ARBA00022692"/>
    </source>
</evidence>
<evidence type="ECO:0000256" key="5">
    <source>
        <dbReference type="SAM" id="MobiDB-lite"/>
    </source>
</evidence>
<keyword evidence="4 6" id="KW-0472">Membrane</keyword>
<dbReference type="FunFam" id="1.20.1540.10:FF:000004">
    <property type="entry name" value="Transmembrane protein 115"/>
    <property type="match status" value="1"/>
</dbReference>
<feature type="transmembrane region" description="Helical" evidence="6">
    <location>
        <begin position="176"/>
        <end position="207"/>
    </location>
</feature>
<evidence type="ECO:0000256" key="3">
    <source>
        <dbReference type="ARBA" id="ARBA00022989"/>
    </source>
</evidence>
<evidence type="ECO:0000256" key="4">
    <source>
        <dbReference type="ARBA" id="ARBA00023136"/>
    </source>
</evidence>
<dbReference type="PANTHER" id="PTHR13377:SF3">
    <property type="entry name" value="TRANSMEMBRANE PROTEIN 115"/>
    <property type="match status" value="1"/>
</dbReference>
<protein>
    <submittedName>
        <fullName evidence="7">Uncharacterized protein</fullName>
    </submittedName>
</protein>
<dbReference type="SUPFAM" id="SSF144091">
    <property type="entry name" value="Rhomboid-like"/>
    <property type="match status" value="1"/>
</dbReference>
<keyword evidence="2 6" id="KW-0812">Transmembrane</keyword>
<dbReference type="GO" id="GO:0005794">
    <property type="term" value="C:Golgi apparatus"/>
    <property type="evidence" value="ECO:0007669"/>
    <property type="project" value="TreeGrafter"/>
</dbReference>
<dbReference type="InterPro" id="IPR013861">
    <property type="entry name" value="TMEM115/Pdh1/Rbl19"/>
</dbReference>
<feature type="transmembrane region" description="Helical" evidence="6">
    <location>
        <begin position="99"/>
        <end position="117"/>
    </location>
</feature>
<sequence>MMAILSSPLQLISSTPLTTRCYTGATIAFSLLYQLIRWNDWPPYSTPYLTLIPGSSLFYPWTFFTAGLVEVTILELLLTLVFVPISLRYFERLWGSLETFLFIVITITVPNIISFTVNWAEFLLTKNADLFLYGMEYHGQMALQTGILVAFTQLIPEHQVQVFGVLKIRVKRLPMAYVTLSTIMVLIGYQSPWITIQFGWLVAWAYLRFYKKNKGDTIVGDSYGDRSETFAFVQWFPPVVHPPINMLGKFVYPLATRFHLIPGAASDIESGGYSQVPGGQRAEAERRRALALKALDQRMASSSGQRDSAHQPADSGSRSSSSPPQNARDKRAHNGSALPTHATSSSPQKSKSRDDLQGMDPDDIFAKHTVHEVKTILLRLRSEVDAKQEELRLMVGERYRDLLEASSSIISMAESSKRAVHTIETMKRKVLTDPVAEQSQSRVSKDDDLDDANLKNYQSLAAHLKFLVDAPEHLWRLLERKQCLHAAWLFLLSRVVYRSLMDQASDEGQGWVQQGISVKEQFPLVQKQWDSISQFRAQISHRATLSLRDHDLNPQDLCSAMFTLHLLDSLPLPDALDVFLKQRSRTLQHLYQTINESWEKHLDTSSIQAENERKSVWDIIRSVLGCVVGTVGNARAVFGEGPDESPSMIMLMLVSTQADSPHPTFSLPQELRLSSQAVISSLPSASHFQALPADIRTYKPFIDLESPSSRIREDALNSRLRAWFTKATDHLHESSGPWLSHLQTIKKVWGLRLAAMNWLSVSSDLLVPEDTEVLSLLVDEVCRSRVQALWKAILKKISSSFRESLESMVLAISELQGDAYLDLSPVEYLLSAPTVSSLTQSSFNASLAQSSFRRFKQGIQQRIDGITPRIDKTLSDAESAALNLRNDLKFAFEDGKGKSLPASYVSDSEIIADELLDSIKDMLDTRERNPVSEHSLQCTYLLGRLAQKLSLSPLIAYLRCSDNFSDSWHARARQIYDSCVDKCASMIALSARDRYAQNLASRSHDVHRNLMLPFSPSPTLMDSLLILVESIDRFAQFKNVSQRSAIAKVLLTRFSNTTVDSIRELADLAQVQLIWDLSFLKAICDEWGTVLCESVASLDKVVRHSYQSLPPDIRESHSNLEEELHRSVAQSIKAVRLLLSPLFTSSDYSSSMKSPKSTTLDLDRRNKLSGESEGQTMLNLVRPSARFGLLVHSGCRTSSMYSPSAAPPRPRMKSVNNREDDHQEYLPQKIVYDQQSLPLYIP</sequence>
<evidence type="ECO:0000256" key="6">
    <source>
        <dbReference type="SAM" id="Phobius"/>
    </source>
</evidence>
<proteinExistence type="predicted"/>
<dbReference type="SMART" id="SM01160">
    <property type="entry name" value="DUF1751"/>
    <property type="match status" value="1"/>
</dbReference>
<dbReference type="EMBL" id="LNZH02000134">
    <property type="protein sequence ID" value="OCB90366.1"/>
    <property type="molecule type" value="Genomic_DNA"/>
</dbReference>
<keyword evidence="3 6" id="KW-1133">Transmembrane helix</keyword>
<feature type="transmembrane region" description="Helical" evidence="6">
    <location>
        <begin position="137"/>
        <end position="155"/>
    </location>
</feature>
<dbReference type="Gene3D" id="1.20.1540.10">
    <property type="entry name" value="Rhomboid-like"/>
    <property type="match status" value="1"/>
</dbReference>
<dbReference type="AlphaFoldDB" id="A0A9Q5I2I8"/>
<evidence type="ECO:0000313" key="7">
    <source>
        <dbReference type="EMBL" id="OCB90366.1"/>
    </source>
</evidence>
<dbReference type="Pfam" id="PF08700">
    <property type="entry name" value="VPS51_Exo84_N"/>
    <property type="match status" value="1"/>
</dbReference>
<evidence type="ECO:0000313" key="8">
    <source>
        <dbReference type="Proteomes" id="UP000757232"/>
    </source>
</evidence>
<dbReference type="Pfam" id="PF08551">
    <property type="entry name" value="DUF1751"/>
    <property type="match status" value="1"/>
</dbReference>
<evidence type="ECO:0000256" key="1">
    <source>
        <dbReference type="ARBA" id="ARBA00004141"/>
    </source>
</evidence>
<feature type="transmembrane region" description="Helical" evidence="6">
    <location>
        <begin position="21"/>
        <end position="38"/>
    </location>
</feature>